<organism evidence="1 2">
    <name type="scientific">Suillus luteus UH-Slu-Lm8-n1</name>
    <dbReference type="NCBI Taxonomy" id="930992"/>
    <lineage>
        <taxon>Eukaryota</taxon>
        <taxon>Fungi</taxon>
        <taxon>Dikarya</taxon>
        <taxon>Basidiomycota</taxon>
        <taxon>Agaricomycotina</taxon>
        <taxon>Agaricomycetes</taxon>
        <taxon>Agaricomycetidae</taxon>
        <taxon>Boletales</taxon>
        <taxon>Suillineae</taxon>
        <taxon>Suillaceae</taxon>
        <taxon>Suillus</taxon>
    </lineage>
</organism>
<proteinExistence type="predicted"/>
<name>A0A0D0B505_9AGAM</name>
<protein>
    <recommendedName>
        <fullName evidence="3">Fungal-type protein kinase domain-containing protein</fullName>
    </recommendedName>
</protein>
<dbReference type="Proteomes" id="UP000054485">
    <property type="component" value="Unassembled WGS sequence"/>
</dbReference>
<dbReference type="OrthoDB" id="5569250at2759"/>
<dbReference type="HOGENOM" id="CLU_1964908_0_0_1"/>
<gene>
    <name evidence="1" type="ORF">CY34DRAFT_85241</name>
</gene>
<accession>A0A0D0B505</accession>
<dbReference type="AlphaFoldDB" id="A0A0D0B505"/>
<evidence type="ECO:0000313" key="1">
    <source>
        <dbReference type="EMBL" id="KIK41562.1"/>
    </source>
</evidence>
<dbReference type="EMBL" id="KN835265">
    <property type="protein sequence ID" value="KIK41562.1"/>
    <property type="molecule type" value="Genomic_DNA"/>
</dbReference>
<reference evidence="2" key="2">
    <citation type="submission" date="2015-01" db="EMBL/GenBank/DDBJ databases">
        <title>Evolutionary Origins and Diversification of the Mycorrhizal Mutualists.</title>
        <authorList>
            <consortium name="DOE Joint Genome Institute"/>
            <consortium name="Mycorrhizal Genomics Consortium"/>
            <person name="Kohler A."/>
            <person name="Kuo A."/>
            <person name="Nagy L.G."/>
            <person name="Floudas D."/>
            <person name="Copeland A."/>
            <person name="Barry K.W."/>
            <person name="Cichocki N."/>
            <person name="Veneault-Fourrey C."/>
            <person name="LaButti K."/>
            <person name="Lindquist E.A."/>
            <person name="Lipzen A."/>
            <person name="Lundell T."/>
            <person name="Morin E."/>
            <person name="Murat C."/>
            <person name="Riley R."/>
            <person name="Ohm R."/>
            <person name="Sun H."/>
            <person name="Tunlid A."/>
            <person name="Henrissat B."/>
            <person name="Grigoriev I.V."/>
            <person name="Hibbett D.S."/>
            <person name="Martin F."/>
        </authorList>
    </citation>
    <scope>NUCLEOTIDE SEQUENCE [LARGE SCALE GENOMIC DNA]</scope>
    <source>
        <strain evidence="2">UH-Slu-Lm8-n1</strain>
    </source>
</reference>
<dbReference type="STRING" id="930992.A0A0D0B505"/>
<sequence length="128" mass="15134">DIMWIWCHDRQWIIQCSGINFIQNFPRFMVLFHALQLFELHDWGRNKDFLPVQIEGKQCHESKIEDKDLGTVDLLLHTSHDKRVTHYGLQGRATDVVPVTSEVLTKKYLHVQDWMVAKIFWGEASRTT</sequence>
<evidence type="ECO:0000313" key="2">
    <source>
        <dbReference type="Proteomes" id="UP000054485"/>
    </source>
</evidence>
<keyword evidence="2" id="KW-1185">Reference proteome</keyword>
<evidence type="ECO:0008006" key="3">
    <source>
        <dbReference type="Google" id="ProtNLM"/>
    </source>
</evidence>
<reference evidence="1 2" key="1">
    <citation type="submission" date="2014-04" db="EMBL/GenBank/DDBJ databases">
        <authorList>
            <consortium name="DOE Joint Genome Institute"/>
            <person name="Kuo A."/>
            <person name="Ruytinx J."/>
            <person name="Rineau F."/>
            <person name="Colpaert J."/>
            <person name="Kohler A."/>
            <person name="Nagy L.G."/>
            <person name="Floudas D."/>
            <person name="Copeland A."/>
            <person name="Barry K.W."/>
            <person name="Cichocki N."/>
            <person name="Veneault-Fourrey C."/>
            <person name="LaButti K."/>
            <person name="Lindquist E.A."/>
            <person name="Lipzen A."/>
            <person name="Lundell T."/>
            <person name="Morin E."/>
            <person name="Murat C."/>
            <person name="Sun H."/>
            <person name="Tunlid A."/>
            <person name="Henrissat B."/>
            <person name="Grigoriev I.V."/>
            <person name="Hibbett D.S."/>
            <person name="Martin F."/>
            <person name="Nordberg H.P."/>
            <person name="Cantor M.N."/>
            <person name="Hua S.X."/>
        </authorList>
    </citation>
    <scope>NUCLEOTIDE SEQUENCE [LARGE SCALE GENOMIC DNA]</scope>
    <source>
        <strain evidence="1 2">UH-Slu-Lm8-n1</strain>
    </source>
</reference>
<dbReference type="InParanoid" id="A0A0D0B505"/>
<feature type="non-terminal residue" evidence="1">
    <location>
        <position position="1"/>
    </location>
</feature>